<evidence type="ECO:0000256" key="3">
    <source>
        <dbReference type="PIRSR" id="PIRSR613078-1"/>
    </source>
</evidence>
<evidence type="ECO:0000313" key="5">
    <source>
        <dbReference type="EMBL" id="HIZ40211.1"/>
    </source>
</evidence>
<gene>
    <name evidence="5" type="primary">cobC</name>
    <name evidence="5" type="ORF">H9968_09905</name>
</gene>
<dbReference type="GO" id="GO:0005829">
    <property type="term" value="C:cytosol"/>
    <property type="evidence" value="ECO:0007669"/>
    <property type="project" value="TreeGrafter"/>
</dbReference>
<sequence>MRIYLVRHGETELNRKGCYYGQTDIPLSACGRQQAGKLGRFFRDIPLQSSVISPLIRAAETAEIIMAEYTKEIKIYRDDRLAEQNFGIFEGQTYQELTKKYPQEWADWNRDFSGYRIPGGESFLDVRKRTESFFFDLKKMSEKEDREFSVLLVAHKGTLGHLLAVSLGLPPEGYWNFVFEQGCYSRLDLEDGYAIIRCLNQSVDGDLGD</sequence>
<feature type="active site" description="Proton donor/acceptor" evidence="3">
    <location>
        <position position="83"/>
    </location>
</feature>
<feature type="active site" description="Tele-phosphohistidine intermediate" evidence="3">
    <location>
        <position position="8"/>
    </location>
</feature>
<dbReference type="CDD" id="cd07067">
    <property type="entry name" value="HP_PGM_like"/>
    <property type="match status" value="1"/>
</dbReference>
<dbReference type="Pfam" id="PF00300">
    <property type="entry name" value="His_Phos_1"/>
    <property type="match status" value="1"/>
</dbReference>
<dbReference type="GO" id="GO:0004331">
    <property type="term" value="F:fructose-2,6-bisphosphate 2-phosphatase activity"/>
    <property type="evidence" value="ECO:0007669"/>
    <property type="project" value="TreeGrafter"/>
</dbReference>
<dbReference type="GO" id="GO:0006003">
    <property type="term" value="P:fructose 2,6-bisphosphate metabolic process"/>
    <property type="evidence" value="ECO:0007669"/>
    <property type="project" value="InterPro"/>
</dbReference>
<dbReference type="AlphaFoldDB" id="A0A9D2EN90"/>
<dbReference type="InterPro" id="IPR003094">
    <property type="entry name" value="6Pfruct_kin"/>
</dbReference>
<protein>
    <recommendedName>
        <fullName evidence="2">Alpha-ribazole phosphatase</fullName>
        <ecNumber evidence="2">3.1.3.73</ecNumber>
    </recommendedName>
</protein>
<dbReference type="InterPro" id="IPR051695">
    <property type="entry name" value="Phosphoglycerate_Mutase"/>
</dbReference>
<dbReference type="Proteomes" id="UP000824049">
    <property type="component" value="Unassembled WGS sequence"/>
</dbReference>
<dbReference type="InterPro" id="IPR013078">
    <property type="entry name" value="His_Pase_superF_clade-1"/>
</dbReference>
<dbReference type="GO" id="GO:0043755">
    <property type="term" value="F:alpha-ribazole phosphatase activity"/>
    <property type="evidence" value="ECO:0007669"/>
    <property type="project" value="UniProtKB-UniRule"/>
</dbReference>
<dbReference type="PROSITE" id="PS00175">
    <property type="entry name" value="PG_MUTASE"/>
    <property type="match status" value="1"/>
</dbReference>
<dbReference type="GO" id="GO:0005524">
    <property type="term" value="F:ATP binding"/>
    <property type="evidence" value="ECO:0007669"/>
    <property type="project" value="InterPro"/>
</dbReference>
<evidence type="ECO:0000256" key="2">
    <source>
        <dbReference type="NCBIfam" id="TIGR03162"/>
    </source>
</evidence>
<dbReference type="Gene3D" id="3.40.50.1240">
    <property type="entry name" value="Phosphoglycerate mutase-like"/>
    <property type="match status" value="1"/>
</dbReference>
<feature type="binding site" evidence="4">
    <location>
        <position position="57"/>
    </location>
    <ligand>
        <name>substrate</name>
    </ligand>
</feature>
<proteinExistence type="predicted"/>
<evidence type="ECO:0000313" key="6">
    <source>
        <dbReference type="Proteomes" id="UP000824049"/>
    </source>
</evidence>
<dbReference type="GO" id="GO:0009236">
    <property type="term" value="P:cobalamin biosynthetic process"/>
    <property type="evidence" value="ECO:0007669"/>
    <property type="project" value="UniProtKB-UniRule"/>
</dbReference>
<organism evidence="5 6">
    <name type="scientific">Candidatus Anaerobutyricum stercoris</name>
    <dbReference type="NCBI Taxonomy" id="2838457"/>
    <lineage>
        <taxon>Bacteria</taxon>
        <taxon>Bacillati</taxon>
        <taxon>Bacillota</taxon>
        <taxon>Clostridia</taxon>
        <taxon>Lachnospirales</taxon>
        <taxon>Lachnospiraceae</taxon>
        <taxon>Anaerobutyricum</taxon>
    </lineage>
</organism>
<feature type="binding site" evidence="4">
    <location>
        <begin position="7"/>
        <end position="14"/>
    </location>
    <ligand>
        <name>substrate</name>
    </ligand>
</feature>
<dbReference type="PANTHER" id="PTHR46517">
    <property type="entry name" value="FRUCTOSE-2,6-BISPHOSPHATASE TIGAR"/>
    <property type="match status" value="1"/>
</dbReference>
<dbReference type="EMBL" id="DXBR01000089">
    <property type="protein sequence ID" value="HIZ40211.1"/>
    <property type="molecule type" value="Genomic_DNA"/>
</dbReference>
<reference evidence="5" key="2">
    <citation type="submission" date="2021-04" db="EMBL/GenBank/DDBJ databases">
        <authorList>
            <person name="Gilroy R."/>
        </authorList>
    </citation>
    <scope>NUCLEOTIDE SEQUENCE</scope>
    <source>
        <strain evidence="5">CHK179-28034</strain>
    </source>
</reference>
<dbReference type="SUPFAM" id="SSF53254">
    <property type="entry name" value="Phosphoglycerate mutase-like"/>
    <property type="match status" value="1"/>
</dbReference>
<dbReference type="GO" id="GO:0045820">
    <property type="term" value="P:negative regulation of glycolytic process"/>
    <property type="evidence" value="ECO:0007669"/>
    <property type="project" value="TreeGrafter"/>
</dbReference>
<dbReference type="PANTHER" id="PTHR46517:SF1">
    <property type="entry name" value="FRUCTOSE-2,6-BISPHOSPHATASE TIGAR"/>
    <property type="match status" value="1"/>
</dbReference>
<dbReference type="InterPro" id="IPR001345">
    <property type="entry name" value="PG/BPGM_mutase_AS"/>
</dbReference>
<name>A0A9D2EN90_9FIRM</name>
<keyword evidence="1" id="KW-0378">Hydrolase</keyword>
<dbReference type="EC" id="3.1.3.73" evidence="2"/>
<dbReference type="InterPro" id="IPR029033">
    <property type="entry name" value="His_PPase_superfam"/>
</dbReference>
<dbReference type="GO" id="GO:0043456">
    <property type="term" value="P:regulation of pentose-phosphate shunt"/>
    <property type="evidence" value="ECO:0007669"/>
    <property type="project" value="TreeGrafter"/>
</dbReference>
<dbReference type="InterPro" id="IPR017578">
    <property type="entry name" value="Ribazole_CobC"/>
</dbReference>
<reference evidence="5" key="1">
    <citation type="journal article" date="2021" name="PeerJ">
        <title>Extensive microbial diversity within the chicken gut microbiome revealed by metagenomics and culture.</title>
        <authorList>
            <person name="Gilroy R."/>
            <person name="Ravi A."/>
            <person name="Getino M."/>
            <person name="Pursley I."/>
            <person name="Horton D.L."/>
            <person name="Alikhan N.F."/>
            <person name="Baker D."/>
            <person name="Gharbi K."/>
            <person name="Hall N."/>
            <person name="Watson M."/>
            <person name="Adriaenssens E.M."/>
            <person name="Foster-Nyarko E."/>
            <person name="Jarju S."/>
            <person name="Secka A."/>
            <person name="Antonio M."/>
            <person name="Oren A."/>
            <person name="Chaudhuri R.R."/>
            <person name="La Ragione R."/>
            <person name="Hildebrand F."/>
            <person name="Pallen M.J."/>
        </authorList>
    </citation>
    <scope>NUCLEOTIDE SEQUENCE</scope>
    <source>
        <strain evidence="5">CHK179-28034</strain>
    </source>
</reference>
<dbReference type="NCBIfam" id="TIGR03162">
    <property type="entry name" value="ribazole_cobC"/>
    <property type="match status" value="1"/>
</dbReference>
<evidence type="ECO:0000256" key="1">
    <source>
        <dbReference type="ARBA" id="ARBA00022801"/>
    </source>
</evidence>
<comment type="caution">
    <text evidence="5">The sequence shown here is derived from an EMBL/GenBank/DDBJ whole genome shotgun (WGS) entry which is preliminary data.</text>
</comment>
<dbReference type="PRINTS" id="PR00991">
    <property type="entry name" value="6PFRUCTKNASE"/>
</dbReference>
<dbReference type="SMART" id="SM00855">
    <property type="entry name" value="PGAM"/>
    <property type="match status" value="1"/>
</dbReference>
<accession>A0A9D2EN90</accession>
<evidence type="ECO:0000256" key="4">
    <source>
        <dbReference type="PIRSR" id="PIRSR613078-2"/>
    </source>
</evidence>